<name>A0A9X3LEJ6_9BACL</name>
<keyword evidence="4" id="KW-0812">Transmembrane</keyword>
<organism evidence="7 8">
    <name type="scientific">Paenisporosarcina quisquiliarum</name>
    <dbReference type="NCBI Taxonomy" id="365346"/>
    <lineage>
        <taxon>Bacteria</taxon>
        <taxon>Bacillati</taxon>
        <taxon>Bacillota</taxon>
        <taxon>Bacilli</taxon>
        <taxon>Bacillales</taxon>
        <taxon>Caryophanaceae</taxon>
        <taxon>Paenisporosarcina</taxon>
    </lineage>
</organism>
<feature type="domain" description="Glycosyl hydrolase family 13 catalytic" evidence="6">
    <location>
        <begin position="40"/>
        <end position="352"/>
    </location>
</feature>
<dbReference type="GO" id="GO:0046872">
    <property type="term" value="F:metal ion binding"/>
    <property type="evidence" value="ECO:0007669"/>
    <property type="project" value="UniProtKB-KW"/>
</dbReference>
<dbReference type="Pfam" id="PF00128">
    <property type="entry name" value="Alpha-amylase"/>
    <property type="match status" value="1"/>
</dbReference>
<feature type="chain" id="PRO_5040950688" evidence="5">
    <location>
        <begin position="28"/>
        <end position="485"/>
    </location>
</feature>
<evidence type="ECO:0000313" key="8">
    <source>
        <dbReference type="Proteomes" id="UP001152173"/>
    </source>
</evidence>
<dbReference type="RefSeq" id="WP_269925686.1">
    <property type="nucleotide sequence ID" value="NZ_JAMKBJ010000003.1"/>
</dbReference>
<dbReference type="PANTHER" id="PTHR10357">
    <property type="entry name" value="ALPHA-AMYLASE FAMILY MEMBER"/>
    <property type="match status" value="1"/>
</dbReference>
<accession>A0A9X3LEJ6</accession>
<dbReference type="AlphaFoldDB" id="A0A9X3LEJ6"/>
<keyword evidence="3 5" id="KW-0732">Signal</keyword>
<dbReference type="InterPro" id="IPR013780">
    <property type="entry name" value="Glyco_hydro_b"/>
</dbReference>
<evidence type="ECO:0000256" key="4">
    <source>
        <dbReference type="SAM" id="Phobius"/>
    </source>
</evidence>
<comment type="cofactor">
    <cofactor evidence="1">
        <name>Ca(2+)</name>
        <dbReference type="ChEBI" id="CHEBI:29108"/>
    </cofactor>
</comment>
<evidence type="ECO:0000256" key="5">
    <source>
        <dbReference type="SAM" id="SignalP"/>
    </source>
</evidence>
<dbReference type="GO" id="GO:0016787">
    <property type="term" value="F:hydrolase activity"/>
    <property type="evidence" value="ECO:0007669"/>
    <property type="project" value="UniProtKB-KW"/>
</dbReference>
<feature type="transmembrane region" description="Helical" evidence="4">
    <location>
        <begin position="450"/>
        <end position="470"/>
    </location>
</feature>
<dbReference type="Gene3D" id="2.60.40.1180">
    <property type="entry name" value="Golgi alpha-mannosidase II"/>
    <property type="match status" value="1"/>
</dbReference>
<dbReference type="InterPro" id="IPR054174">
    <property type="entry name" value="Alpha-amylase-like_C"/>
</dbReference>
<dbReference type="EMBL" id="JAMKBJ010000003">
    <property type="protein sequence ID" value="MCZ8536588.1"/>
    <property type="molecule type" value="Genomic_DNA"/>
</dbReference>
<evidence type="ECO:0000313" key="7">
    <source>
        <dbReference type="EMBL" id="MCZ8536588.1"/>
    </source>
</evidence>
<feature type="signal peptide" evidence="5">
    <location>
        <begin position="1"/>
        <end position="27"/>
    </location>
</feature>
<keyword evidence="7" id="KW-0378">Hydrolase</keyword>
<gene>
    <name evidence="7" type="ORF">M9R32_05255</name>
</gene>
<reference evidence="7" key="1">
    <citation type="submission" date="2022-05" db="EMBL/GenBank/DDBJ databases">
        <authorList>
            <person name="Colautti A."/>
            <person name="Iacumin L."/>
        </authorList>
    </citation>
    <scope>NUCLEOTIDE SEQUENCE</scope>
    <source>
        <strain evidence="7">SK 55</strain>
    </source>
</reference>
<keyword evidence="8" id="KW-1185">Reference proteome</keyword>
<dbReference type="GO" id="GO:0005975">
    <property type="term" value="P:carbohydrate metabolic process"/>
    <property type="evidence" value="ECO:0007669"/>
    <property type="project" value="InterPro"/>
</dbReference>
<dbReference type="SUPFAM" id="SSF51011">
    <property type="entry name" value="Glycosyl hydrolase domain"/>
    <property type="match status" value="1"/>
</dbReference>
<dbReference type="SMART" id="SM00642">
    <property type="entry name" value="Aamy"/>
    <property type="match status" value="1"/>
</dbReference>
<dbReference type="Gene3D" id="3.20.20.80">
    <property type="entry name" value="Glycosidases"/>
    <property type="match status" value="1"/>
</dbReference>
<dbReference type="Pfam" id="PF22026">
    <property type="entry name" value="Alpha-amylase_C_2"/>
    <property type="match status" value="1"/>
</dbReference>
<evidence type="ECO:0000256" key="2">
    <source>
        <dbReference type="ARBA" id="ARBA00022723"/>
    </source>
</evidence>
<comment type="caution">
    <text evidence="7">The sequence shown here is derived from an EMBL/GenBank/DDBJ whole genome shotgun (WGS) entry which is preliminary data.</text>
</comment>
<sequence>MKKEKWIRATMALTILIGLIAPLTTQAASRESIQDESIYDLLVDRYFNKTIENDFEVNTREPSAFAGGDFMGVVEKLDHIQEMGFSMVSLGPVFSTETYDGKRVLDYGQLERHFGTSEELKTLIDKANKKNIGVVVDFPLQQVSSKHIWATDQDKASWVISNENGTVSWDLTNKDAQQAVEKAALDFVKQYNVDGLRLTGIDGIDKAFLNSLIEKLKTENDKLYVLALESSDANFDAQVASGQEDLYRNIFKNVDLDTAKLPQFSTDKPVMQQIDSINTKRFTANAAEENMFPPTRWKMAMATLLSMPGIPVMTYGSEIAVNGDKPPASHPILDFNTDEELIEFIGDVHSLRNDSAALRTGKMDMLYNEAGLMVYERSNDEETWIVAINNTGGTQSFDIPREVIGDKKELRGLFEGDILRQRDDGNYRLVVDREIAEFYNVTNHKGINKGYLAALALVYILFMTFIYLVWRKGKQRKAEEMKNSR</sequence>
<keyword evidence="4" id="KW-1133">Transmembrane helix</keyword>
<proteinExistence type="predicted"/>
<dbReference type="InterPro" id="IPR006047">
    <property type="entry name" value="GH13_cat_dom"/>
</dbReference>
<dbReference type="InterPro" id="IPR017853">
    <property type="entry name" value="GH"/>
</dbReference>
<dbReference type="PANTHER" id="PTHR10357:SF215">
    <property type="entry name" value="ALPHA-AMYLASE 1"/>
    <property type="match status" value="1"/>
</dbReference>
<dbReference type="SUPFAM" id="SSF51445">
    <property type="entry name" value="(Trans)glycosidases"/>
    <property type="match status" value="1"/>
</dbReference>
<keyword evidence="2" id="KW-0479">Metal-binding</keyword>
<dbReference type="Proteomes" id="UP001152173">
    <property type="component" value="Unassembled WGS sequence"/>
</dbReference>
<evidence type="ECO:0000256" key="3">
    <source>
        <dbReference type="ARBA" id="ARBA00022729"/>
    </source>
</evidence>
<evidence type="ECO:0000259" key="6">
    <source>
        <dbReference type="SMART" id="SM00642"/>
    </source>
</evidence>
<protein>
    <submittedName>
        <fullName evidence="7">Alpha-amylase family glycosyl hydrolase</fullName>
    </submittedName>
</protein>
<evidence type="ECO:0000256" key="1">
    <source>
        <dbReference type="ARBA" id="ARBA00001913"/>
    </source>
</evidence>
<keyword evidence="4" id="KW-0472">Membrane</keyword>